<dbReference type="GO" id="GO:0009089">
    <property type="term" value="P:lysine biosynthetic process via diaminopimelate"/>
    <property type="evidence" value="ECO:0007669"/>
    <property type="project" value="UniProtKB-UniRule"/>
</dbReference>
<dbReference type="GO" id="GO:0005829">
    <property type="term" value="C:cytosol"/>
    <property type="evidence" value="ECO:0007669"/>
    <property type="project" value="TreeGrafter"/>
</dbReference>
<evidence type="ECO:0000256" key="2">
    <source>
        <dbReference type="ARBA" id="ARBA00023235"/>
    </source>
</evidence>
<dbReference type="PANTHER" id="PTHR31689">
    <property type="entry name" value="DIAMINOPIMELATE EPIMERASE, CHLOROPLASTIC"/>
    <property type="match status" value="1"/>
</dbReference>
<proteinExistence type="inferred from homology"/>
<dbReference type="EC" id="5.1.1.7" evidence="3"/>
<dbReference type="Gene3D" id="3.10.310.10">
    <property type="entry name" value="Diaminopimelate Epimerase, Chain A, domain 1"/>
    <property type="match status" value="2"/>
</dbReference>
<dbReference type="Pfam" id="PF01678">
    <property type="entry name" value="DAP_epimerase"/>
    <property type="match status" value="2"/>
</dbReference>
<dbReference type="SUPFAM" id="SSF54506">
    <property type="entry name" value="Diaminopimelate epimerase-like"/>
    <property type="match status" value="2"/>
</dbReference>
<evidence type="ECO:0000256" key="1">
    <source>
        <dbReference type="ARBA" id="ARBA00010219"/>
    </source>
</evidence>
<evidence type="ECO:0000256" key="3">
    <source>
        <dbReference type="NCBIfam" id="TIGR00652"/>
    </source>
</evidence>
<sequence length="244" mass="26998">MANFAFMSGTGNDFLVGTYEGPVSEIQIIALVSDAEYEVDGVIFVEPINEEIVKMHYFNNDGSSAELCVNGVRCVAKYSIDNSFVDSNIFTVNAPVGDIKVVVDSDNVEIEAPIPMFDNNEIILNELVGIESTVGNPHLMIEVKDVDNTDLESLNNEIIESDKFPNGVNIEIYELINSNYIKARVYERGVGETDACGSGALCLFNYLNKTQKLDNNSFVMYPGGDLNLRFENEKLFLSGEVIYL</sequence>
<dbReference type="PANTHER" id="PTHR31689:SF0">
    <property type="entry name" value="DIAMINOPIMELATE EPIMERASE"/>
    <property type="match status" value="1"/>
</dbReference>
<reference evidence="4" key="1">
    <citation type="journal article" date="2013" name="Sci. Rep.">
        <title>Metagenomics uncovers a new group of low GC and ultra-small marine Actinobacteria.</title>
        <authorList>
            <person name="Ghai R."/>
            <person name="Mizuno C.M."/>
            <person name="Picazo A."/>
            <person name="Camacho A."/>
            <person name="Rodriguez-Valera F."/>
        </authorList>
    </citation>
    <scope>NUCLEOTIDE SEQUENCE</scope>
</reference>
<dbReference type="AlphaFoldDB" id="S5DNP9"/>
<dbReference type="GO" id="GO:0008837">
    <property type="term" value="F:diaminopimelate epimerase activity"/>
    <property type="evidence" value="ECO:0007669"/>
    <property type="project" value="UniProtKB-UniRule"/>
</dbReference>
<accession>S5DNP9</accession>
<organism evidence="4">
    <name type="scientific">Candidatus Actinomarina minuta</name>
    <dbReference type="NCBI Taxonomy" id="1389454"/>
    <lineage>
        <taxon>Bacteria</taxon>
        <taxon>Bacillati</taxon>
        <taxon>Actinomycetota</taxon>
        <taxon>Actinomycetes</taxon>
        <taxon>Candidatus Actinomarinidae</taxon>
        <taxon>Candidatus Actinomarinales</taxon>
        <taxon>Candidatus Actinomarineae</taxon>
        <taxon>Candidatus Actinomarinaceae</taxon>
        <taxon>Candidatus Actinomarina</taxon>
    </lineage>
</organism>
<protein>
    <recommendedName>
        <fullName evidence="3">Diaminopimelate epimerase</fullName>
        <ecNumber evidence="3">5.1.1.7</ecNumber>
    </recommendedName>
</protein>
<dbReference type="NCBIfam" id="TIGR00652">
    <property type="entry name" value="DapF"/>
    <property type="match status" value="1"/>
</dbReference>
<dbReference type="InterPro" id="IPR001653">
    <property type="entry name" value="DAP_epimerase_DapF"/>
</dbReference>
<evidence type="ECO:0000313" key="4">
    <source>
        <dbReference type="EMBL" id="AGQ19113.1"/>
    </source>
</evidence>
<comment type="similarity">
    <text evidence="1">Belongs to the diaminopimelate epimerase family.</text>
</comment>
<dbReference type="EMBL" id="KC811123">
    <property type="protein sequence ID" value="AGQ19113.1"/>
    <property type="molecule type" value="Genomic_DNA"/>
</dbReference>
<name>S5DNP9_9ACTN</name>
<keyword evidence="2" id="KW-0413">Isomerase</keyword>